<reference evidence="6 7" key="1">
    <citation type="submission" date="2015-12" db="EMBL/GenBank/DDBJ databases">
        <title>Genome sequence of Thalassospira lucentensis MCCC 1A02072.</title>
        <authorList>
            <person name="Lu L."/>
            <person name="Lai Q."/>
            <person name="Shao Z."/>
            <person name="Qian P."/>
        </authorList>
    </citation>
    <scope>NUCLEOTIDE SEQUENCE [LARGE SCALE GENOMIC DNA]</scope>
    <source>
        <strain evidence="6 7">MCCC 1A02072</strain>
    </source>
</reference>
<comment type="caution">
    <text evidence="6">The sequence shown here is derived from an EMBL/GenBank/DDBJ whole genome shotgun (WGS) entry which is preliminary data.</text>
</comment>
<evidence type="ECO:0000256" key="3">
    <source>
        <dbReference type="ARBA" id="ARBA00022777"/>
    </source>
</evidence>
<evidence type="ECO:0000256" key="1">
    <source>
        <dbReference type="ARBA" id="ARBA00010164"/>
    </source>
</evidence>
<dbReference type="Pfam" id="PF13657">
    <property type="entry name" value="Couple_hipA"/>
    <property type="match status" value="1"/>
</dbReference>
<sequence>MTQEASVRLHGIEIGTLGTDDNGDLRFRYSPDHIHRSATDQTVNHQLSLRLPVPTQAGENHWFDDAECGPFFAGLLPDNKLTRRKLALVLSKDHDIAADDEFAMLFALGKDCAGAVSIAPTGTVETPEDTTHPEYRILDEAELARHIRDLPARPLFVDAQGEVRISLAGVHDKAVVIRTGEKIALPHGNTPSSHILKTDIQGLPESIRVEHYCLKIAREIGLPCPRSHILQAEDQIFMLVARYDRTLRERSGQRYLTRLHQEDFCQALGYFPHQKYERDGGPDWKKMFAALDFSRDPARDKLLLLRYAIFQYLVGNPDAHAKNYSLIWQAGGVRLAPLYDLNNAAAFRNFYKEQRILLAMSIGGERNPKLLGREHWESFASDINISSKLVIDELATLSKLTEKAATKLRQATRGTIADTSLLDLALEDIKSRCQNH</sequence>
<dbReference type="GO" id="GO:0004674">
    <property type="term" value="F:protein serine/threonine kinase activity"/>
    <property type="evidence" value="ECO:0007669"/>
    <property type="project" value="TreeGrafter"/>
</dbReference>
<evidence type="ECO:0000259" key="5">
    <source>
        <dbReference type="Pfam" id="PF13657"/>
    </source>
</evidence>
<dbReference type="RefSeq" id="WP_062951193.1">
    <property type="nucleotide sequence ID" value="NZ_LPVY01000008.1"/>
</dbReference>
<dbReference type="OrthoDB" id="9805913at2"/>
<evidence type="ECO:0000259" key="4">
    <source>
        <dbReference type="Pfam" id="PF07804"/>
    </source>
</evidence>
<proteinExistence type="inferred from homology"/>
<dbReference type="Gene3D" id="1.10.1070.20">
    <property type="match status" value="1"/>
</dbReference>
<evidence type="ECO:0000313" key="6">
    <source>
        <dbReference type="EMBL" id="KZB65750.1"/>
    </source>
</evidence>
<name>A0A154L7C0_9PROT</name>
<dbReference type="Pfam" id="PF07804">
    <property type="entry name" value="HipA_C"/>
    <property type="match status" value="1"/>
</dbReference>
<dbReference type="PANTHER" id="PTHR37419">
    <property type="entry name" value="SERINE/THREONINE-PROTEIN KINASE TOXIN HIPA"/>
    <property type="match status" value="1"/>
</dbReference>
<dbReference type="GO" id="GO:0005829">
    <property type="term" value="C:cytosol"/>
    <property type="evidence" value="ECO:0007669"/>
    <property type="project" value="TreeGrafter"/>
</dbReference>
<feature type="domain" description="HipA N-terminal subdomain 1" evidence="5">
    <location>
        <begin position="6"/>
        <end position="118"/>
    </location>
</feature>
<dbReference type="Proteomes" id="UP000076335">
    <property type="component" value="Unassembled WGS sequence"/>
</dbReference>
<keyword evidence="3" id="KW-0418">Kinase</keyword>
<dbReference type="AlphaFoldDB" id="A0A154L7C0"/>
<dbReference type="InterPro" id="IPR052028">
    <property type="entry name" value="HipA_Ser/Thr_kinase"/>
</dbReference>
<gene>
    <name evidence="6" type="ORF">AUP42_17445</name>
</gene>
<dbReference type="CDD" id="cd17793">
    <property type="entry name" value="HipA"/>
    <property type="match status" value="1"/>
</dbReference>
<feature type="domain" description="HipA-like C-terminal" evidence="4">
    <location>
        <begin position="165"/>
        <end position="393"/>
    </location>
</feature>
<evidence type="ECO:0000256" key="2">
    <source>
        <dbReference type="ARBA" id="ARBA00022679"/>
    </source>
</evidence>
<dbReference type="NCBIfam" id="TIGR03071">
    <property type="entry name" value="couple_hipA"/>
    <property type="match status" value="1"/>
</dbReference>
<evidence type="ECO:0008006" key="8">
    <source>
        <dbReference type="Google" id="ProtNLM"/>
    </source>
</evidence>
<keyword evidence="2" id="KW-0808">Transferase</keyword>
<dbReference type="InterPro" id="IPR012893">
    <property type="entry name" value="HipA-like_C"/>
</dbReference>
<accession>A0A154L7C0</accession>
<dbReference type="InterPro" id="IPR017508">
    <property type="entry name" value="HipA_N1"/>
</dbReference>
<dbReference type="EMBL" id="LPVY01000008">
    <property type="protein sequence ID" value="KZB65750.1"/>
    <property type="molecule type" value="Genomic_DNA"/>
</dbReference>
<comment type="similarity">
    <text evidence="1">Belongs to the HipA Ser/Thr kinase family.</text>
</comment>
<dbReference type="PANTHER" id="PTHR37419:SF1">
    <property type="entry name" value="SERINE_THREONINE-PROTEIN KINASE TOXIN HIPA"/>
    <property type="match status" value="1"/>
</dbReference>
<protein>
    <recommendedName>
        <fullName evidence="8">Type II toxin-antitoxin system HipA family toxin</fullName>
    </recommendedName>
</protein>
<evidence type="ECO:0000313" key="7">
    <source>
        <dbReference type="Proteomes" id="UP000076335"/>
    </source>
</evidence>
<organism evidence="6 7">
    <name type="scientific">Thalassospira lucentensis</name>
    <dbReference type="NCBI Taxonomy" id="168935"/>
    <lineage>
        <taxon>Bacteria</taxon>
        <taxon>Pseudomonadati</taxon>
        <taxon>Pseudomonadota</taxon>
        <taxon>Alphaproteobacteria</taxon>
        <taxon>Rhodospirillales</taxon>
        <taxon>Thalassospiraceae</taxon>
        <taxon>Thalassospira</taxon>
    </lineage>
</organism>